<dbReference type="GO" id="GO:0005737">
    <property type="term" value="C:cytoplasm"/>
    <property type="evidence" value="ECO:0007669"/>
    <property type="project" value="UniProtKB-SubCell"/>
</dbReference>
<dbReference type="AlphaFoldDB" id="S0JAF6"/>
<feature type="site" description="Important for substrate specificity" evidence="6">
    <location>
        <position position="69"/>
    </location>
</feature>
<dbReference type="STRING" id="41997.RV16_GL001607"/>
<evidence type="ECO:0000256" key="4">
    <source>
        <dbReference type="ARBA" id="ARBA00022801"/>
    </source>
</evidence>
<keyword evidence="5 6" id="KW-0546">Nucleotide metabolism</keyword>
<dbReference type="PATRIC" id="fig|1139996.3.peg.2412"/>
<comment type="catalytic activity">
    <reaction evidence="6">
        <text>UTP + H2O = UMP + diphosphate + H(+)</text>
        <dbReference type="Rhea" id="RHEA:29395"/>
        <dbReference type="ChEBI" id="CHEBI:15377"/>
        <dbReference type="ChEBI" id="CHEBI:15378"/>
        <dbReference type="ChEBI" id="CHEBI:33019"/>
        <dbReference type="ChEBI" id="CHEBI:46398"/>
        <dbReference type="ChEBI" id="CHEBI:57865"/>
        <dbReference type="EC" id="3.6.1.9"/>
    </reaction>
</comment>
<organism evidence="7 8">
    <name type="scientific">Enterococcus saccharolyticus subsp. saccharolyticus ATCC 43076</name>
    <dbReference type="NCBI Taxonomy" id="1139996"/>
    <lineage>
        <taxon>Bacteria</taxon>
        <taxon>Bacillati</taxon>
        <taxon>Bacillota</taxon>
        <taxon>Bacilli</taxon>
        <taxon>Lactobacillales</taxon>
        <taxon>Enterococcaceae</taxon>
        <taxon>Enterococcus</taxon>
    </lineage>
</organism>
<accession>S0JAF6</accession>
<dbReference type="InterPro" id="IPR029001">
    <property type="entry name" value="ITPase-like_fam"/>
</dbReference>
<name>S0JAF6_9ENTE</name>
<feature type="active site" description="Proton acceptor" evidence="6">
    <location>
        <position position="68"/>
    </location>
</feature>
<dbReference type="HAMAP" id="MF_00528">
    <property type="entry name" value="Maf"/>
    <property type="match status" value="1"/>
</dbReference>
<comment type="subcellular location">
    <subcellularLocation>
        <location evidence="2 6">Cytoplasm</location>
    </subcellularLocation>
</comment>
<protein>
    <recommendedName>
        <fullName evidence="6">dTTP/UTP pyrophosphatase</fullName>
        <shortName evidence="6">dTTPase/UTPase</shortName>
        <ecNumber evidence="6">3.6.1.9</ecNumber>
    </recommendedName>
    <alternativeName>
        <fullName evidence="6">Nucleoside triphosphate pyrophosphatase</fullName>
    </alternativeName>
    <alternativeName>
        <fullName evidence="6">Nucleotide pyrophosphatase</fullName>
        <shortName evidence="6">Nucleotide PPase</shortName>
    </alternativeName>
</protein>
<reference evidence="7 8" key="1">
    <citation type="submission" date="2013-03" db="EMBL/GenBank/DDBJ databases">
        <title>The Genome Sequence of Enterococcus saccharolyticus ATCC_43076 (Illumina only assembly).</title>
        <authorList>
            <consortium name="The Broad Institute Genomics Platform"/>
            <consortium name="The Broad Institute Genome Sequencing Center for Infectious Disease"/>
            <person name="Earl A."/>
            <person name="Russ C."/>
            <person name="Gilmore M."/>
            <person name="Surin D."/>
            <person name="Walker B."/>
            <person name="Young S."/>
            <person name="Zeng Q."/>
            <person name="Gargeya S."/>
            <person name="Fitzgerald M."/>
            <person name="Haas B."/>
            <person name="Abouelleil A."/>
            <person name="Allen A.W."/>
            <person name="Alvarado L."/>
            <person name="Arachchi H.M."/>
            <person name="Berlin A.M."/>
            <person name="Chapman S.B."/>
            <person name="Gainer-Dewar J."/>
            <person name="Goldberg J."/>
            <person name="Griggs A."/>
            <person name="Gujja S."/>
            <person name="Hansen M."/>
            <person name="Howarth C."/>
            <person name="Imamovic A."/>
            <person name="Ireland A."/>
            <person name="Larimer J."/>
            <person name="McCowan C."/>
            <person name="Murphy C."/>
            <person name="Pearson M."/>
            <person name="Poon T.W."/>
            <person name="Priest M."/>
            <person name="Roberts A."/>
            <person name="Saif S."/>
            <person name="Shea T."/>
            <person name="Sisk P."/>
            <person name="Sykes S."/>
            <person name="Wortman J."/>
            <person name="Nusbaum C."/>
            <person name="Birren B."/>
        </authorList>
    </citation>
    <scope>NUCLEOTIDE SEQUENCE [LARGE SCALE GENOMIC DNA]</scope>
    <source>
        <strain evidence="7 8">ATCC 43076</strain>
    </source>
</reference>
<comment type="similarity">
    <text evidence="6">Belongs to the Maf family. YhdE subfamily.</text>
</comment>
<dbReference type="PANTHER" id="PTHR43213">
    <property type="entry name" value="BIFUNCTIONAL DTTP/UTP PYROPHOSPHATASE/METHYLTRANSFERASE PROTEIN-RELATED"/>
    <property type="match status" value="1"/>
</dbReference>
<evidence type="ECO:0000313" key="8">
    <source>
        <dbReference type="Proteomes" id="UP000014136"/>
    </source>
</evidence>
<evidence type="ECO:0000256" key="1">
    <source>
        <dbReference type="ARBA" id="ARBA00001968"/>
    </source>
</evidence>
<dbReference type="PIRSF" id="PIRSF006305">
    <property type="entry name" value="Maf"/>
    <property type="match status" value="1"/>
</dbReference>
<dbReference type="GO" id="GO:0009117">
    <property type="term" value="P:nucleotide metabolic process"/>
    <property type="evidence" value="ECO:0007669"/>
    <property type="project" value="UniProtKB-KW"/>
</dbReference>
<dbReference type="NCBIfam" id="TIGR00172">
    <property type="entry name" value="maf"/>
    <property type="match status" value="1"/>
</dbReference>
<feature type="site" description="Important for substrate specificity" evidence="6">
    <location>
        <position position="11"/>
    </location>
</feature>
<dbReference type="Gene3D" id="3.90.950.10">
    <property type="match status" value="1"/>
</dbReference>
<dbReference type="InterPro" id="IPR003697">
    <property type="entry name" value="Maf-like"/>
</dbReference>
<dbReference type="OrthoDB" id="9807767at2"/>
<dbReference type="SUPFAM" id="SSF52972">
    <property type="entry name" value="ITPase-like"/>
    <property type="match status" value="1"/>
</dbReference>
<dbReference type="Proteomes" id="UP000014136">
    <property type="component" value="Unassembled WGS sequence"/>
</dbReference>
<comment type="cofactor">
    <cofactor evidence="1 6">
        <name>a divalent metal cation</name>
        <dbReference type="ChEBI" id="CHEBI:60240"/>
    </cofactor>
</comment>
<comment type="function">
    <text evidence="6">Nucleoside triphosphate pyrophosphatase that hydrolyzes dTTP and UTP. May have a dual role in cell division arrest and in preventing the incorporation of modified nucleotides into cellular nucleic acids.</text>
</comment>
<keyword evidence="4 6" id="KW-0378">Hydrolase</keyword>
<evidence type="ECO:0000256" key="5">
    <source>
        <dbReference type="ARBA" id="ARBA00023080"/>
    </source>
</evidence>
<dbReference type="EMBL" id="AHYT01000013">
    <property type="protein sequence ID" value="EOT25575.1"/>
    <property type="molecule type" value="Genomic_DNA"/>
</dbReference>
<evidence type="ECO:0000256" key="6">
    <source>
        <dbReference type="HAMAP-Rule" id="MF_00528"/>
    </source>
</evidence>
<evidence type="ECO:0000256" key="3">
    <source>
        <dbReference type="ARBA" id="ARBA00022490"/>
    </source>
</evidence>
<evidence type="ECO:0000313" key="7">
    <source>
        <dbReference type="EMBL" id="EOT25575.1"/>
    </source>
</evidence>
<dbReference type="Pfam" id="PF02545">
    <property type="entry name" value="Maf"/>
    <property type="match status" value="1"/>
</dbReference>
<feature type="site" description="Important for substrate specificity" evidence="6">
    <location>
        <position position="151"/>
    </location>
</feature>
<proteinExistence type="inferred from homology"/>
<dbReference type="HOGENOM" id="CLU_040416_0_0_9"/>
<gene>
    <name evidence="7" type="ORF">OMQ_02462</name>
</gene>
<dbReference type="CDD" id="cd00555">
    <property type="entry name" value="Maf"/>
    <property type="match status" value="1"/>
</dbReference>
<dbReference type="GO" id="GO:0036218">
    <property type="term" value="F:dTTP diphosphatase activity"/>
    <property type="evidence" value="ECO:0007669"/>
    <property type="project" value="RHEA"/>
</dbReference>
<keyword evidence="8" id="KW-1185">Reference proteome</keyword>
<dbReference type="FunFam" id="3.90.950.10:FF:000005">
    <property type="entry name" value="7-methyl-GTP pyrophosphatase"/>
    <property type="match status" value="1"/>
</dbReference>
<evidence type="ECO:0000256" key="2">
    <source>
        <dbReference type="ARBA" id="ARBA00004496"/>
    </source>
</evidence>
<keyword evidence="3 6" id="KW-0963">Cytoplasm</keyword>
<dbReference type="RefSeq" id="WP_016176211.1">
    <property type="nucleotide sequence ID" value="NZ_KE136392.1"/>
</dbReference>
<sequence>MTIILASQSPRRKELLQLLVDEFEIIPADIDETIQPSDEPKEYVLRMAKEKARVISQQHPESLVIASDTIVVNEHDILGKPTSREDARRMLQQMSGQTHDVYTAVVIHSKEKHLEQIAAAQVTFFDLSEDEITRYLDKQEYQDKAGAYGIQGAAATFVQTINGDYYAIVGFPVGVVHQMLKEFSL</sequence>
<comment type="caution">
    <text evidence="7">The sequence shown here is derived from an EMBL/GenBank/DDBJ whole genome shotgun (WGS) entry which is preliminary data.</text>
</comment>
<dbReference type="eggNOG" id="COG0424">
    <property type="taxonomic scope" value="Bacteria"/>
</dbReference>
<comment type="catalytic activity">
    <reaction evidence="6">
        <text>dTTP + H2O = dTMP + diphosphate + H(+)</text>
        <dbReference type="Rhea" id="RHEA:28534"/>
        <dbReference type="ChEBI" id="CHEBI:15377"/>
        <dbReference type="ChEBI" id="CHEBI:15378"/>
        <dbReference type="ChEBI" id="CHEBI:33019"/>
        <dbReference type="ChEBI" id="CHEBI:37568"/>
        <dbReference type="ChEBI" id="CHEBI:63528"/>
        <dbReference type="EC" id="3.6.1.9"/>
    </reaction>
</comment>
<dbReference type="EC" id="3.6.1.9" evidence="6"/>
<dbReference type="PANTHER" id="PTHR43213:SF5">
    <property type="entry name" value="BIFUNCTIONAL DTTP_UTP PYROPHOSPHATASE_METHYLTRANSFERASE PROTEIN-RELATED"/>
    <property type="match status" value="1"/>
</dbReference>
<dbReference type="GO" id="GO:0036221">
    <property type="term" value="F:UTP diphosphatase activity"/>
    <property type="evidence" value="ECO:0007669"/>
    <property type="project" value="RHEA"/>
</dbReference>
<comment type="caution">
    <text evidence="6">Lacks conserved residue(s) required for the propagation of feature annotation.</text>
</comment>